<dbReference type="EMBL" id="QPJJ01000010">
    <property type="protein sequence ID" value="RCW65894.1"/>
    <property type="molecule type" value="Genomic_DNA"/>
</dbReference>
<keyword evidence="3" id="KW-0645">Protease</keyword>
<evidence type="ECO:0000259" key="8">
    <source>
        <dbReference type="PROSITE" id="PS51782"/>
    </source>
</evidence>
<dbReference type="PROSITE" id="PS52035">
    <property type="entry name" value="PEPTIDASE_M14"/>
    <property type="match status" value="1"/>
</dbReference>
<keyword evidence="4" id="KW-0378">Hydrolase</keyword>
<sequence>MKVSVRQGDSLWYFSQLFQIPLPLIQASNPQLNPNLLMIGQDVDIPGFVLQSYSIKANDTLWRIAQTSVLPVDALLLLNPTIQPTQLQIGQTLLLPRRVTNLVFSNANNYSYQKMLEDIQQLVTIYPFIRQQIIGKSILEKDIIELQIGAGNRQKHINGSFHANEWITTPVIMRFINEYALALTNNASIRGLNLLPFFETNTLSLVPMVNPDGVDLVLNGAEAAGNLRDSVLTLNDGSTDFSGWKANINGVDLNNQYPALWDTEAARKPTSPQPRDFPGYQPLTEPEAIAMAQLAQQRPFEIMNAFHTQGEVIYWGFQGLEPPQSQTIVEEFSRISGYQPIQYVDSFAGYKDWFIQEFQRPGYTVELGMGVNPLPISQFEEIYQESLGIMLATLYL</sequence>
<dbReference type="InterPro" id="IPR000834">
    <property type="entry name" value="Peptidase_M14"/>
</dbReference>
<dbReference type="SMART" id="SM00257">
    <property type="entry name" value="LysM"/>
    <property type="match status" value="2"/>
</dbReference>
<dbReference type="Gene3D" id="3.40.630.10">
    <property type="entry name" value="Zn peptidases"/>
    <property type="match status" value="1"/>
</dbReference>
<organism evidence="10 11">
    <name type="scientific">Saliterribacillus persicus</name>
    <dbReference type="NCBI Taxonomy" id="930114"/>
    <lineage>
        <taxon>Bacteria</taxon>
        <taxon>Bacillati</taxon>
        <taxon>Bacillota</taxon>
        <taxon>Bacilli</taxon>
        <taxon>Bacillales</taxon>
        <taxon>Bacillaceae</taxon>
        <taxon>Saliterribacillus</taxon>
    </lineage>
</organism>
<comment type="similarity">
    <text evidence="2 7">Belongs to the peptidase M14 family.</text>
</comment>
<dbReference type="PROSITE" id="PS51782">
    <property type="entry name" value="LYSM"/>
    <property type="match status" value="2"/>
</dbReference>
<keyword evidence="5" id="KW-0862">Zinc</keyword>
<evidence type="ECO:0000256" key="2">
    <source>
        <dbReference type="ARBA" id="ARBA00005988"/>
    </source>
</evidence>
<feature type="active site" description="Proton donor/acceptor" evidence="7">
    <location>
        <position position="366"/>
    </location>
</feature>
<dbReference type="GO" id="GO:0005615">
    <property type="term" value="C:extracellular space"/>
    <property type="evidence" value="ECO:0007669"/>
    <property type="project" value="TreeGrafter"/>
</dbReference>
<comment type="cofactor">
    <cofactor evidence="1">
        <name>Zn(2+)</name>
        <dbReference type="ChEBI" id="CHEBI:29105"/>
    </cofactor>
</comment>
<feature type="domain" description="LysM" evidence="8">
    <location>
        <begin position="51"/>
        <end position="95"/>
    </location>
</feature>
<dbReference type="InterPro" id="IPR034274">
    <property type="entry name" value="ENP1_M14_CPD"/>
</dbReference>
<dbReference type="InterPro" id="IPR036779">
    <property type="entry name" value="LysM_dom_sf"/>
</dbReference>
<dbReference type="SUPFAM" id="SSF53187">
    <property type="entry name" value="Zn-dependent exopeptidases"/>
    <property type="match status" value="1"/>
</dbReference>
<evidence type="ECO:0000256" key="4">
    <source>
        <dbReference type="ARBA" id="ARBA00022801"/>
    </source>
</evidence>
<dbReference type="SUPFAM" id="SSF54106">
    <property type="entry name" value="LysM domain"/>
    <property type="match status" value="2"/>
</dbReference>
<dbReference type="Proteomes" id="UP000252585">
    <property type="component" value="Unassembled WGS sequence"/>
</dbReference>
<dbReference type="GO" id="GO:0008270">
    <property type="term" value="F:zinc ion binding"/>
    <property type="evidence" value="ECO:0007669"/>
    <property type="project" value="InterPro"/>
</dbReference>
<dbReference type="GO" id="GO:0006508">
    <property type="term" value="P:proteolysis"/>
    <property type="evidence" value="ECO:0007669"/>
    <property type="project" value="UniProtKB-KW"/>
</dbReference>
<dbReference type="GO" id="GO:0004181">
    <property type="term" value="F:metallocarboxypeptidase activity"/>
    <property type="evidence" value="ECO:0007669"/>
    <property type="project" value="InterPro"/>
</dbReference>
<name>A0A368XIR2_9BACI</name>
<dbReference type="AlphaFoldDB" id="A0A368XIR2"/>
<evidence type="ECO:0000256" key="6">
    <source>
        <dbReference type="ARBA" id="ARBA00023049"/>
    </source>
</evidence>
<feature type="domain" description="LysM" evidence="8">
    <location>
        <begin position="1"/>
        <end position="45"/>
    </location>
</feature>
<evidence type="ECO:0000313" key="11">
    <source>
        <dbReference type="Proteomes" id="UP000252585"/>
    </source>
</evidence>
<comment type="caution">
    <text evidence="10">The sequence shown here is derived from an EMBL/GenBank/DDBJ whole genome shotgun (WGS) entry which is preliminary data.</text>
</comment>
<keyword evidence="11" id="KW-1185">Reference proteome</keyword>
<dbReference type="PANTHER" id="PTHR11705:SF143">
    <property type="entry name" value="SLL0236 PROTEIN"/>
    <property type="match status" value="1"/>
</dbReference>
<dbReference type="OrthoDB" id="9802862at2"/>
<feature type="domain" description="Peptidase M14" evidence="9">
    <location>
        <begin position="108"/>
        <end position="394"/>
    </location>
</feature>
<accession>A0A368XIR2</accession>
<evidence type="ECO:0000256" key="7">
    <source>
        <dbReference type="PROSITE-ProRule" id="PRU01379"/>
    </source>
</evidence>
<dbReference type="Gene3D" id="3.10.350.10">
    <property type="entry name" value="LysM domain"/>
    <property type="match status" value="2"/>
</dbReference>
<keyword evidence="6" id="KW-0482">Metalloprotease</keyword>
<evidence type="ECO:0000313" key="10">
    <source>
        <dbReference type="EMBL" id="RCW65894.1"/>
    </source>
</evidence>
<dbReference type="InterPro" id="IPR018392">
    <property type="entry name" value="LysM"/>
</dbReference>
<evidence type="ECO:0000259" key="9">
    <source>
        <dbReference type="PROSITE" id="PS52035"/>
    </source>
</evidence>
<dbReference type="CDD" id="cd06229">
    <property type="entry name" value="M14_Endopeptidase_I"/>
    <property type="match status" value="1"/>
</dbReference>
<reference evidence="10 11" key="1">
    <citation type="submission" date="2018-07" db="EMBL/GenBank/DDBJ databases">
        <title>Genomic Encyclopedia of Type Strains, Phase IV (KMG-IV): sequencing the most valuable type-strain genomes for metagenomic binning, comparative biology and taxonomic classification.</title>
        <authorList>
            <person name="Goeker M."/>
        </authorList>
    </citation>
    <scope>NUCLEOTIDE SEQUENCE [LARGE SCALE GENOMIC DNA]</scope>
    <source>
        <strain evidence="10 11">DSM 27696</strain>
    </source>
</reference>
<proteinExistence type="inferred from homology"/>
<gene>
    <name evidence="10" type="ORF">DFR57_110112</name>
</gene>
<evidence type="ECO:0000256" key="5">
    <source>
        <dbReference type="ARBA" id="ARBA00022833"/>
    </source>
</evidence>
<evidence type="ECO:0000256" key="1">
    <source>
        <dbReference type="ARBA" id="ARBA00001947"/>
    </source>
</evidence>
<dbReference type="SMART" id="SM00631">
    <property type="entry name" value="Zn_pept"/>
    <property type="match status" value="1"/>
</dbReference>
<dbReference type="Pfam" id="PF00246">
    <property type="entry name" value="Peptidase_M14"/>
    <property type="match status" value="1"/>
</dbReference>
<dbReference type="CDD" id="cd00118">
    <property type="entry name" value="LysM"/>
    <property type="match status" value="2"/>
</dbReference>
<dbReference type="RefSeq" id="WP_114353555.1">
    <property type="nucleotide sequence ID" value="NZ_QPJJ01000010.1"/>
</dbReference>
<protein>
    <submittedName>
        <fullName evidence="10">G-D-glutamyl-meso-diaminopimelate peptidase</fullName>
    </submittedName>
</protein>
<dbReference type="PANTHER" id="PTHR11705">
    <property type="entry name" value="PROTEASE FAMILY M14 CARBOXYPEPTIDASE A,B"/>
    <property type="match status" value="1"/>
</dbReference>
<evidence type="ECO:0000256" key="3">
    <source>
        <dbReference type="ARBA" id="ARBA00022670"/>
    </source>
</evidence>
<dbReference type="Pfam" id="PF01476">
    <property type="entry name" value="LysM"/>
    <property type="match status" value="2"/>
</dbReference>